<organism evidence="3 4">
    <name type="scientific">Actinoalloteichus hymeniacidonis</name>
    <dbReference type="NCBI Taxonomy" id="340345"/>
    <lineage>
        <taxon>Bacteria</taxon>
        <taxon>Bacillati</taxon>
        <taxon>Actinomycetota</taxon>
        <taxon>Actinomycetes</taxon>
        <taxon>Pseudonocardiales</taxon>
        <taxon>Pseudonocardiaceae</taxon>
        <taxon>Actinoalloteichus</taxon>
    </lineage>
</organism>
<reference evidence="4" key="1">
    <citation type="submission" date="2016-03" db="EMBL/GenBank/DDBJ databases">
        <title>Complete genome sequence of the type strain Actinoalloteichus hymeniacidonis DSM 45092.</title>
        <authorList>
            <person name="Schaffert L."/>
            <person name="Albersmeier A."/>
            <person name="Winkler A."/>
            <person name="Kalinowski J."/>
            <person name="Zotchev S."/>
            <person name="Ruckert C."/>
        </authorList>
    </citation>
    <scope>NUCLEOTIDE SEQUENCE [LARGE SCALE GENOMIC DNA]</scope>
    <source>
        <strain evidence="4">HPA177(T) (DSM 45092(T))</strain>
    </source>
</reference>
<dbReference type="InterPro" id="IPR011055">
    <property type="entry name" value="Dup_hybrid_motif"/>
</dbReference>
<dbReference type="Proteomes" id="UP000095210">
    <property type="component" value="Chromosome"/>
</dbReference>
<dbReference type="PANTHER" id="PTHR21666">
    <property type="entry name" value="PEPTIDASE-RELATED"/>
    <property type="match status" value="1"/>
</dbReference>
<dbReference type="EMBL" id="CP014859">
    <property type="protein sequence ID" value="AOS64256.1"/>
    <property type="molecule type" value="Genomic_DNA"/>
</dbReference>
<dbReference type="InterPro" id="IPR050570">
    <property type="entry name" value="Cell_wall_metabolism_enzyme"/>
</dbReference>
<evidence type="ECO:0000259" key="2">
    <source>
        <dbReference type="Pfam" id="PF01551"/>
    </source>
</evidence>
<dbReference type="KEGG" id="ahm:TL08_17280"/>
<dbReference type="SUPFAM" id="SSF51261">
    <property type="entry name" value="Duplicated hybrid motif"/>
    <property type="match status" value="1"/>
</dbReference>
<proteinExistence type="predicted"/>
<evidence type="ECO:0000313" key="3">
    <source>
        <dbReference type="EMBL" id="AOS64256.1"/>
    </source>
</evidence>
<dbReference type="PANTHER" id="PTHR21666:SF270">
    <property type="entry name" value="MUREIN HYDROLASE ACTIVATOR ENVC"/>
    <property type="match status" value="1"/>
</dbReference>
<dbReference type="AlphaFoldDB" id="A0AAC9HSB3"/>
<feature type="domain" description="M23ase beta-sheet core" evidence="2">
    <location>
        <begin position="134"/>
        <end position="228"/>
    </location>
</feature>
<protein>
    <submittedName>
        <fullName evidence="3">Peptidase family M23</fullName>
    </submittedName>
</protein>
<name>A0AAC9HSB3_9PSEU</name>
<dbReference type="CDD" id="cd12797">
    <property type="entry name" value="M23_peptidase"/>
    <property type="match status" value="1"/>
</dbReference>
<dbReference type="GO" id="GO:0004222">
    <property type="term" value="F:metalloendopeptidase activity"/>
    <property type="evidence" value="ECO:0007669"/>
    <property type="project" value="TreeGrafter"/>
</dbReference>
<dbReference type="Gene3D" id="2.70.70.10">
    <property type="entry name" value="Glucose Permease (Domain IIA)"/>
    <property type="match status" value="1"/>
</dbReference>
<evidence type="ECO:0000256" key="1">
    <source>
        <dbReference type="SAM" id="MobiDB-lite"/>
    </source>
</evidence>
<evidence type="ECO:0000313" key="4">
    <source>
        <dbReference type="Proteomes" id="UP000095210"/>
    </source>
</evidence>
<keyword evidence="4" id="KW-1185">Reference proteome</keyword>
<dbReference type="Pfam" id="PF01551">
    <property type="entry name" value="Peptidase_M23"/>
    <property type="match status" value="1"/>
</dbReference>
<feature type="region of interest" description="Disordered" evidence="1">
    <location>
        <begin position="100"/>
        <end position="119"/>
    </location>
</feature>
<sequence length="240" mass="24732">MFCFRVVLELGLTLRTRNPFVRSSRVGKSAVSAVLAGAFLLGGQPLLAGATETPAPASADGGVTAEQDAGAAMAPLYNDVAPTLQFHTLAGEAQAHSARVAEQAAAEAEANRPEFVKPAEGTFTSGYGARWGTNHFGIDIAGPIGTPVVSATDGTVINAGPATGFGQWVRVQAPDGTITTYGHVETFTASVGEQVKAGDQIATIGNRGQSTGPHLHFEVNVGGQKIDPQPWLAERGITVQ</sequence>
<gene>
    <name evidence="3" type="ORF">TL08_17280</name>
</gene>
<accession>A0AAC9HSB3</accession>
<dbReference type="InterPro" id="IPR016047">
    <property type="entry name" value="M23ase_b-sheet_dom"/>
</dbReference>